<dbReference type="RefSeq" id="WP_262309971.1">
    <property type="nucleotide sequence ID" value="NZ_CP106679.1"/>
</dbReference>
<reference evidence="4" key="1">
    <citation type="submission" date="2022-09" db="EMBL/GenBank/DDBJ databases">
        <title>Comparative genomics and taxonomic characterization of three novel marine species of genus Reichenbachiella exhibiting antioxidant and polysaccharide degradation activities.</title>
        <authorList>
            <person name="Muhammad N."/>
            <person name="Lee Y.-J."/>
            <person name="Ko J."/>
            <person name="Kim S.-G."/>
        </authorList>
    </citation>
    <scope>NUCLEOTIDE SEQUENCE</scope>
    <source>
        <strain evidence="4">BKB1-1</strain>
    </source>
</reference>
<dbReference type="SMART" id="SM00448">
    <property type="entry name" value="REC"/>
    <property type="match status" value="1"/>
</dbReference>
<dbReference type="SUPFAM" id="SSF52172">
    <property type="entry name" value="CheY-like"/>
    <property type="match status" value="1"/>
</dbReference>
<proteinExistence type="predicted"/>
<dbReference type="CDD" id="cd00156">
    <property type="entry name" value="REC"/>
    <property type="match status" value="1"/>
</dbReference>
<organism evidence="4 5">
    <name type="scientific">Reichenbachiella agarivorans</name>
    <dbReference type="NCBI Taxonomy" id="2979464"/>
    <lineage>
        <taxon>Bacteria</taxon>
        <taxon>Pseudomonadati</taxon>
        <taxon>Bacteroidota</taxon>
        <taxon>Cytophagia</taxon>
        <taxon>Cytophagales</taxon>
        <taxon>Reichenbachiellaceae</taxon>
        <taxon>Reichenbachiella</taxon>
    </lineage>
</organism>
<dbReference type="InterPro" id="IPR050595">
    <property type="entry name" value="Bact_response_regulator"/>
</dbReference>
<accession>A0ABY6CPU4</accession>
<dbReference type="PANTHER" id="PTHR44591">
    <property type="entry name" value="STRESS RESPONSE REGULATOR PROTEIN 1"/>
    <property type="match status" value="1"/>
</dbReference>
<keyword evidence="1 2" id="KW-0597">Phosphoprotein</keyword>
<evidence type="ECO:0000256" key="2">
    <source>
        <dbReference type="PROSITE-ProRule" id="PRU00169"/>
    </source>
</evidence>
<dbReference type="PANTHER" id="PTHR44591:SF3">
    <property type="entry name" value="RESPONSE REGULATORY DOMAIN-CONTAINING PROTEIN"/>
    <property type="match status" value="1"/>
</dbReference>
<dbReference type="Proteomes" id="UP001065174">
    <property type="component" value="Chromosome"/>
</dbReference>
<dbReference type="InterPro" id="IPR011006">
    <property type="entry name" value="CheY-like_superfamily"/>
</dbReference>
<dbReference type="EMBL" id="CP106679">
    <property type="protein sequence ID" value="UXP32536.1"/>
    <property type="molecule type" value="Genomic_DNA"/>
</dbReference>
<feature type="domain" description="Response regulatory" evidence="3">
    <location>
        <begin position="2"/>
        <end position="116"/>
    </location>
</feature>
<name>A0ABY6CPU4_9BACT</name>
<evidence type="ECO:0000256" key="1">
    <source>
        <dbReference type="ARBA" id="ARBA00022553"/>
    </source>
</evidence>
<evidence type="ECO:0000259" key="3">
    <source>
        <dbReference type="PROSITE" id="PS50110"/>
    </source>
</evidence>
<dbReference type="Gene3D" id="3.40.50.2300">
    <property type="match status" value="1"/>
</dbReference>
<dbReference type="InterPro" id="IPR001789">
    <property type="entry name" value="Sig_transdc_resp-reg_receiver"/>
</dbReference>
<keyword evidence="5" id="KW-1185">Reference proteome</keyword>
<feature type="modified residue" description="4-aspartylphosphate" evidence="2">
    <location>
        <position position="51"/>
    </location>
</feature>
<evidence type="ECO:0000313" key="4">
    <source>
        <dbReference type="EMBL" id="UXP32536.1"/>
    </source>
</evidence>
<protein>
    <submittedName>
        <fullName evidence="4">Response regulator</fullName>
    </submittedName>
</protein>
<gene>
    <name evidence="4" type="ORF">N6H18_00910</name>
</gene>
<dbReference type="PROSITE" id="PS50110">
    <property type="entry name" value="RESPONSE_REGULATORY"/>
    <property type="match status" value="1"/>
</dbReference>
<evidence type="ECO:0000313" key="5">
    <source>
        <dbReference type="Proteomes" id="UP001065174"/>
    </source>
</evidence>
<dbReference type="Pfam" id="PF00072">
    <property type="entry name" value="Response_reg"/>
    <property type="match status" value="1"/>
</dbReference>
<sequence>MRALIVDDEEDIGWMVSKFLQSEGLEVEYVSRIEKAQYKINEHPYEVYFLDLNLPDGSGFDLIPSIRKQEIDSKVVVISAHDGIYEINQAKEMNVDLFIKKPFTKKQVVDAIEDLK</sequence>